<dbReference type="AlphaFoldDB" id="A0A1G2F2L7"/>
<gene>
    <name evidence="2" type="ORF">A2V69_02120</name>
</gene>
<reference evidence="2 3" key="1">
    <citation type="journal article" date="2016" name="Nat. Commun.">
        <title>Thousands of microbial genomes shed light on interconnected biogeochemical processes in an aquifer system.</title>
        <authorList>
            <person name="Anantharaman K."/>
            <person name="Brown C.T."/>
            <person name="Hug L.A."/>
            <person name="Sharon I."/>
            <person name="Castelle C.J."/>
            <person name="Probst A.J."/>
            <person name="Thomas B.C."/>
            <person name="Singh A."/>
            <person name="Wilkins M.J."/>
            <person name="Karaoz U."/>
            <person name="Brodie E.L."/>
            <person name="Williams K.H."/>
            <person name="Hubbard S.S."/>
            <person name="Banfield J.F."/>
        </authorList>
    </citation>
    <scope>NUCLEOTIDE SEQUENCE [LARGE SCALE GENOMIC DNA]</scope>
</reference>
<name>A0A1G2F2L7_9BACT</name>
<protein>
    <recommendedName>
        <fullName evidence="1">PD-(D/E)XK endonuclease-like domain-containing protein</fullName>
    </recommendedName>
</protein>
<dbReference type="SUPFAM" id="SSF52980">
    <property type="entry name" value="Restriction endonuclease-like"/>
    <property type="match status" value="1"/>
</dbReference>
<comment type="caution">
    <text evidence="2">The sequence shown here is derived from an EMBL/GenBank/DDBJ whole genome shotgun (WGS) entry which is preliminary data.</text>
</comment>
<dbReference type="InterPro" id="IPR038726">
    <property type="entry name" value="PDDEXK_AddAB-type"/>
</dbReference>
<dbReference type="EMBL" id="MHMT01000024">
    <property type="protein sequence ID" value="OGZ32177.1"/>
    <property type="molecule type" value="Genomic_DNA"/>
</dbReference>
<dbReference type="InterPro" id="IPR011604">
    <property type="entry name" value="PDDEXK-like_dom_sf"/>
</dbReference>
<dbReference type="Proteomes" id="UP000177810">
    <property type="component" value="Unassembled WGS sequence"/>
</dbReference>
<proteinExistence type="predicted"/>
<sequence>MKEIRLSPSSLNLFLECPRCFWLQMNEGIHRPRGIFPSLPGGMDGVIKDYFDKYREKGELPPEIQGKIEGKLLHDHNLLNKWRNWRTGLEYKDEGLNVVLFGALDDCLESDGKYMPLDYKTRGFAPKAGDSEKYYGNQLDCYALLLEGNGYPVGNYGYLVYYYPEHVEENGTVVFNVEPIQLKIDPNRAKKTLKDAMKLLNGSIPPHHSECEYCIWGRNNGD</sequence>
<dbReference type="InterPro" id="IPR011335">
    <property type="entry name" value="Restrct_endonuc-II-like"/>
</dbReference>
<evidence type="ECO:0000259" key="1">
    <source>
        <dbReference type="Pfam" id="PF12705"/>
    </source>
</evidence>
<feature type="domain" description="PD-(D/E)XK endonuclease-like" evidence="1">
    <location>
        <begin position="87"/>
        <end position="216"/>
    </location>
</feature>
<dbReference type="STRING" id="1801990.A2V69_02120"/>
<organism evidence="2 3">
    <name type="scientific">Candidatus Portnoybacteria bacterium RBG_13_40_8</name>
    <dbReference type="NCBI Taxonomy" id="1801990"/>
    <lineage>
        <taxon>Bacteria</taxon>
        <taxon>Candidatus Portnoyibacteriota</taxon>
    </lineage>
</organism>
<evidence type="ECO:0000313" key="3">
    <source>
        <dbReference type="Proteomes" id="UP000177810"/>
    </source>
</evidence>
<evidence type="ECO:0000313" key="2">
    <source>
        <dbReference type="EMBL" id="OGZ32177.1"/>
    </source>
</evidence>
<dbReference type="Pfam" id="PF12705">
    <property type="entry name" value="PDDEXK_1"/>
    <property type="match status" value="1"/>
</dbReference>
<dbReference type="Gene3D" id="3.90.320.10">
    <property type="match status" value="1"/>
</dbReference>
<accession>A0A1G2F2L7</accession>